<evidence type="ECO:0000313" key="5">
    <source>
        <dbReference type="Proteomes" id="UP001489004"/>
    </source>
</evidence>
<dbReference type="SUPFAM" id="SSF54236">
    <property type="entry name" value="Ubiquitin-like"/>
    <property type="match status" value="1"/>
</dbReference>
<dbReference type="EMBL" id="JALJOR010000005">
    <property type="protein sequence ID" value="KAK9817072.1"/>
    <property type="molecule type" value="Genomic_DNA"/>
</dbReference>
<dbReference type="InterPro" id="IPR039749">
    <property type="entry name" value="NUB1"/>
</dbReference>
<accession>A0AAW1Q7Z5</accession>
<evidence type="ECO:0008006" key="6">
    <source>
        <dbReference type="Google" id="ProtNLM"/>
    </source>
</evidence>
<dbReference type="CDD" id="cd14291">
    <property type="entry name" value="UBA1_NUB1_like"/>
    <property type="match status" value="2"/>
</dbReference>
<dbReference type="GO" id="GO:0031593">
    <property type="term" value="F:polyubiquitin modification-dependent protein binding"/>
    <property type="evidence" value="ECO:0007669"/>
    <property type="project" value="UniProtKB-ARBA"/>
</dbReference>
<dbReference type="GO" id="GO:2000058">
    <property type="term" value="P:regulation of ubiquitin-dependent protein catabolic process"/>
    <property type="evidence" value="ECO:0007669"/>
    <property type="project" value="TreeGrafter"/>
</dbReference>
<dbReference type="Pfam" id="PF00627">
    <property type="entry name" value="UBA"/>
    <property type="match status" value="3"/>
</dbReference>
<dbReference type="PROSITE" id="PS50053">
    <property type="entry name" value="UBIQUITIN_2"/>
    <property type="match status" value="1"/>
</dbReference>
<dbReference type="InterPro" id="IPR029071">
    <property type="entry name" value="Ubiquitin-like_domsf"/>
</dbReference>
<dbReference type="AlphaFoldDB" id="A0AAW1Q7Z5"/>
<feature type="compositionally biased region" description="Basic and acidic residues" evidence="1">
    <location>
        <begin position="478"/>
        <end position="489"/>
    </location>
</feature>
<feature type="domain" description="UBA" evidence="2">
    <location>
        <begin position="351"/>
        <end position="391"/>
    </location>
</feature>
<organism evidence="4 5">
    <name type="scientific">[Myrmecia] bisecta</name>
    <dbReference type="NCBI Taxonomy" id="41462"/>
    <lineage>
        <taxon>Eukaryota</taxon>
        <taxon>Viridiplantae</taxon>
        <taxon>Chlorophyta</taxon>
        <taxon>core chlorophytes</taxon>
        <taxon>Trebouxiophyceae</taxon>
        <taxon>Trebouxiales</taxon>
        <taxon>Trebouxiaceae</taxon>
        <taxon>Myrmecia</taxon>
    </lineage>
</organism>
<dbReference type="PANTHER" id="PTHR12948:SF3">
    <property type="entry name" value="NEDD8 ULTIMATE BUSTER 1"/>
    <property type="match status" value="1"/>
</dbReference>
<reference evidence="4 5" key="1">
    <citation type="journal article" date="2024" name="Nat. Commun.">
        <title>Phylogenomics reveals the evolutionary origins of lichenization in chlorophyte algae.</title>
        <authorList>
            <person name="Puginier C."/>
            <person name="Libourel C."/>
            <person name="Otte J."/>
            <person name="Skaloud P."/>
            <person name="Haon M."/>
            <person name="Grisel S."/>
            <person name="Petersen M."/>
            <person name="Berrin J.G."/>
            <person name="Delaux P.M."/>
            <person name="Dal Grande F."/>
            <person name="Keller J."/>
        </authorList>
    </citation>
    <scope>NUCLEOTIDE SEQUENCE [LARGE SCALE GENOMIC DNA]</scope>
    <source>
        <strain evidence="4 5">SAG 2043</strain>
    </source>
</reference>
<feature type="region of interest" description="Disordered" evidence="1">
    <location>
        <begin position="462"/>
        <end position="489"/>
    </location>
</feature>
<evidence type="ECO:0000256" key="1">
    <source>
        <dbReference type="SAM" id="MobiDB-lite"/>
    </source>
</evidence>
<dbReference type="SMART" id="SM00165">
    <property type="entry name" value="UBA"/>
    <property type="match status" value="3"/>
</dbReference>
<dbReference type="InterPro" id="IPR000626">
    <property type="entry name" value="Ubiquitin-like_dom"/>
</dbReference>
<dbReference type="InterPro" id="IPR015940">
    <property type="entry name" value="UBA"/>
</dbReference>
<feature type="domain" description="UBA" evidence="2">
    <location>
        <begin position="414"/>
        <end position="454"/>
    </location>
</feature>
<comment type="caution">
    <text evidence="4">The sequence shown here is derived from an EMBL/GenBank/DDBJ whole genome shotgun (WGS) entry which is preliminary data.</text>
</comment>
<keyword evidence="5" id="KW-1185">Reference proteome</keyword>
<dbReference type="InterPro" id="IPR009060">
    <property type="entry name" value="UBA-like_sf"/>
</dbReference>
<feature type="compositionally biased region" description="Low complexity" evidence="1">
    <location>
        <begin position="462"/>
        <end position="472"/>
    </location>
</feature>
<sequence>MPLQIRLAGAVIGSVEVPDLSTTVGYLRGLVQDKIGPSASPPKLIAGGRNLQDDAASLATSRVTSQTRVLVMLGSGSSTVQNLLKEEERRQRLDRLKLAAEAMSSRVLEEGRDAFDMRLENQDGTALRFDNKDDERALLMGMTLHERATKTLAKEQYKDALDELLLAEEAFALCNPIHIEGVDNVALLLIDIVWCHFQLRQIERLNQGKERLARARQALARSHGLNLERLRVLHGNFCPALATYVRLELLGGLAAYHEGNRGAAHTHLAAALDRWQRLQVSDESLAGLLAMGFSSSEAVRALRFCQGDENQAAEFIVNQRQKATERKAQDTRRRQLVREQRSFGRTATGALVNAEALTQLQALGYERVLAAEALRQADNDMQPALDALLDPAQAEALQLTVVRGMQGKKRRLGQAASADVSRLTAMGFLAAHSRAALEHCEGHVDRAAEHLLGLGTVPVNAGESSAAGLSGSDMPPEAPDHPEEGEPLDSHRDVEMEEDLAAAVSNDPLSAYDICVAEEGRCIREYLALLQADNAA</sequence>
<evidence type="ECO:0000259" key="2">
    <source>
        <dbReference type="PROSITE" id="PS50030"/>
    </source>
</evidence>
<dbReference type="Proteomes" id="UP001489004">
    <property type="component" value="Unassembled WGS sequence"/>
</dbReference>
<dbReference type="Gene3D" id="1.10.8.10">
    <property type="entry name" value="DNA helicase RuvA subunit, C-terminal domain"/>
    <property type="match status" value="3"/>
</dbReference>
<feature type="domain" description="UBA" evidence="2">
    <location>
        <begin position="279"/>
        <end position="319"/>
    </location>
</feature>
<dbReference type="SUPFAM" id="SSF46934">
    <property type="entry name" value="UBA-like"/>
    <property type="match status" value="3"/>
</dbReference>
<evidence type="ECO:0000313" key="4">
    <source>
        <dbReference type="EMBL" id="KAK9817072.1"/>
    </source>
</evidence>
<feature type="domain" description="Ubiquitin-like" evidence="3">
    <location>
        <begin position="21"/>
        <end position="73"/>
    </location>
</feature>
<dbReference type="PANTHER" id="PTHR12948">
    <property type="entry name" value="NEDD8 ULTIMATE BUSTER-1 BS4 PROTEIN"/>
    <property type="match status" value="1"/>
</dbReference>
<gene>
    <name evidence="4" type="ORF">WJX72_009049</name>
</gene>
<evidence type="ECO:0000259" key="3">
    <source>
        <dbReference type="PROSITE" id="PS50053"/>
    </source>
</evidence>
<protein>
    <recommendedName>
        <fullName evidence="6">NEDD8 ultimate buster 1</fullName>
    </recommendedName>
</protein>
<name>A0AAW1Q7Z5_9CHLO</name>
<dbReference type="CDD" id="cd14270">
    <property type="entry name" value="UBA"/>
    <property type="match status" value="1"/>
</dbReference>
<dbReference type="PROSITE" id="PS50030">
    <property type="entry name" value="UBA"/>
    <property type="match status" value="3"/>
</dbReference>
<proteinExistence type="predicted"/>